<dbReference type="RefSeq" id="WP_135203188.1">
    <property type="nucleotide sequence ID" value="NZ_SPVG01000191.1"/>
</dbReference>
<name>A0A4Y9SDR5_9BURK</name>
<protein>
    <submittedName>
        <fullName evidence="1">Uncharacterized protein</fullName>
    </submittedName>
</protein>
<sequence length="92" mass="9832">MESEHAIAVSQLINHGDRNQRAEIVNQLLNNVSPEMLTSLAGSIGEFLSPGGKPFVTADQAEQITPAQLEEIAATAEQHQPGIVDQLFAPLS</sequence>
<gene>
    <name evidence="1" type="ORF">E4L98_19400</name>
</gene>
<dbReference type="Proteomes" id="UP000297729">
    <property type="component" value="Unassembled WGS sequence"/>
</dbReference>
<organism evidence="1 2">
    <name type="scientific">Duganella callida</name>
    <dbReference type="NCBI Taxonomy" id="2561932"/>
    <lineage>
        <taxon>Bacteria</taxon>
        <taxon>Pseudomonadati</taxon>
        <taxon>Pseudomonadota</taxon>
        <taxon>Betaproteobacteria</taxon>
        <taxon>Burkholderiales</taxon>
        <taxon>Oxalobacteraceae</taxon>
        <taxon>Telluria group</taxon>
        <taxon>Duganella</taxon>
    </lineage>
</organism>
<comment type="caution">
    <text evidence="1">The sequence shown here is derived from an EMBL/GenBank/DDBJ whole genome shotgun (WGS) entry which is preliminary data.</text>
</comment>
<dbReference type="AlphaFoldDB" id="A0A4Y9SDR5"/>
<dbReference type="OrthoDB" id="8780806at2"/>
<reference evidence="1 2" key="1">
    <citation type="submission" date="2019-03" db="EMBL/GenBank/DDBJ databases">
        <title>Draft Genome Sequence of Duganella callidus sp. nov., a Novel Duganella Species Isolated from Cultivated Soil.</title>
        <authorList>
            <person name="Raths R."/>
            <person name="Peta V."/>
            <person name="Bucking H."/>
        </authorList>
    </citation>
    <scope>NUCLEOTIDE SEQUENCE [LARGE SCALE GENOMIC DNA]</scope>
    <source>
        <strain evidence="1 2">DN04</strain>
    </source>
</reference>
<keyword evidence="2" id="KW-1185">Reference proteome</keyword>
<dbReference type="EMBL" id="SPVG01000191">
    <property type="protein sequence ID" value="TFW18004.1"/>
    <property type="molecule type" value="Genomic_DNA"/>
</dbReference>
<evidence type="ECO:0000313" key="2">
    <source>
        <dbReference type="Proteomes" id="UP000297729"/>
    </source>
</evidence>
<evidence type="ECO:0000313" key="1">
    <source>
        <dbReference type="EMBL" id="TFW18004.1"/>
    </source>
</evidence>
<accession>A0A4Y9SDR5</accession>
<proteinExistence type="predicted"/>